<organism evidence="3 4">
    <name type="scientific">Natronolimnohabitans innermongolicus JCM 12255</name>
    <dbReference type="NCBI Taxonomy" id="1227499"/>
    <lineage>
        <taxon>Archaea</taxon>
        <taxon>Methanobacteriati</taxon>
        <taxon>Methanobacteriota</taxon>
        <taxon>Stenosarchaea group</taxon>
        <taxon>Halobacteria</taxon>
        <taxon>Halobacteriales</taxon>
        <taxon>Natrialbaceae</taxon>
        <taxon>Natronolimnohabitans</taxon>
    </lineage>
</organism>
<evidence type="ECO:0000256" key="1">
    <source>
        <dbReference type="PROSITE-ProRule" id="PRU00169"/>
    </source>
</evidence>
<dbReference type="OrthoDB" id="9652at2157"/>
<dbReference type="AlphaFoldDB" id="L9X780"/>
<name>L9X780_9EURY</name>
<dbReference type="eggNOG" id="arCOG02589">
    <property type="taxonomic scope" value="Archaea"/>
</dbReference>
<comment type="caution">
    <text evidence="1">Lacks conserved residue(s) required for the propagation of feature annotation.</text>
</comment>
<sequence length="151" mass="16611">MTHESEGLDDVIDILLVEPNPGDCRLFTESFADANLLNTVHTVTDGAAALDFVHQRDPYADAPRPDLILLEPQLPDTDGDSILSELEGEPELSEIPVAVLTSSTVGTKIVKSHGLDAEFYVEKPVEREDFISFVDAVEEFWFAIVRDPAES</sequence>
<keyword evidence="4" id="KW-1185">Reference proteome</keyword>
<proteinExistence type="predicted"/>
<dbReference type="InterPro" id="IPR052893">
    <property type="entry name" value="TCS_response_regulator"/>
</dbReference>
<reference evidence="3 4" key="1">
    <citation type="journal article" date="2014" name="PLoS Genet.">
        <title>Phylogenetically driven sequencing of extremely halophilic archaea reveals strategies for static and dynamic osmo-response.</title>
        <authorList>
            <person name="Becker E.A."/>
            <person name="Seitzer P.M."/>
            <person name="Tritt A."/>
            <person name="Larsen D."/>
            <person name="Krusor M."/>
            <person name="Yao A.I."/>
            <person name="Wu D."/>
            <person name="Madern D."/>
            <person name="Eisen J.A."/>
            <person name="Darling A.E."/>
            <person name="Facciotti M.T."/>
        </authorList>
    </citation>
    <scope>NUCLEOTIDE SEQUENCE [LARGE SCALE GENOMIC DNA]</scope>
    <source>
        <strain evidence="3 4">JCM 12255</strain>
    </source>
</reference>
<dbReference type="RefSeq" id="WP_007258944.1">
    <property type="nucleotide sequence ID" value="NZ_AOHZ01000041.1"/>
</dbReference>
<evidence type="ECO:0000259" key="2">
    <source>
        <dbReference type="PROSITE" id="PS50110"/>
    </source>
</evidence>
<dbReference type="PROSITE" id="PS50110">
    <property type="entry name" value="RESPONSE_REGULATORY"/>
    <property type="match status" value="1"/>
</dbReference>
<dbReference type="Pfam" id="PF00072">
    <property type="entry name" value="Response_reg"/>
    <property type="match status" value="1"/>
</dbReference>
<accession>L9X780</accession>
<dbReference type="STRING" id="1227499.C493_08226"/>
<dbReference type="Proteomes" id="UP000011602">
    <property type="component" value="Unassembled WGS sequence"/>
</dbReference>
<dbReference type="EMBL" id="AOHZ01000041">
    <property type="protein sequence ID" value="ELY57457.1"/>
    <property type="molecule type" value="Genomic_DNA"/>
</dbReference>
<comment type="caution">
    <text evidence="3">The sequence shown here is derived from an EMBL/GenBank/DDBJ whole genome shotgun (WGS) entry which is preliminary data.</text>
</comment>
<feature type="domain" description="Response regulatory" evidence="2">
    <location>
        <begin position="13"/>
        <end position="138"/>
    </location>
</feature>
<dbReference type="CDD" id="cd17557">
    <property type="entry name" value="REC_Rcp-like"/>
    <property type="match status" value="1"/>
</dbReference>
<evidence type="ECO:0000313" key="3">
    <source>
        <dbReference type="EMBL" id="ELY57457.1"/>
    </source>
</evidence>
<dbReference type="SMART" id="SM00448">
    <property type="entry name" value="REC"/>
    <property type="match status" value="1"/>
</dbReference>
<dbReference type="PANTHER" id="PTHR44520">
    <property type="entry name" value="RESPONSE REGULATOR RCP1-RELATED"/>
    <property type="match status" value="1"/>
</dbReference>
<dbReference type="InterPro" id="IPR001789">
    <property type="entry name" value="Sig_transdc_resp-reg_receiver"/>
</dbReference>
<dbReference type="InterPro" id="IPR011006">
    <property type="entry name" value="CheY-like_superfamily"/>
</dbReference>
<dbReference type="PANTHER" id="PTHR44520:SF2">
    <property type="entry name" value="RESPONSE REGULATOR RCP1"/>
    <property type="match status" value="1"/>
</dbReference>
<gene>
    <name evidence="3" type="ORF">C493_08226</name>
</gene>
<protein>
    <submittedName>
        <fullName evidence="3">Response regulator receiver protein</fullName>
    </submittedName>
</protein>
<dbReference type="SUPFAM" id="SSF52172">
    <property type="entry name" value="CheY-like"/>
    <property type="match status" value="1"/>
</dbReference>
<evidence type="ECO:0000313" key="4">
    <source>
        <dbReference type="Proteomes" id="UP000011602"/>
    </source>
</evidence>
<dbReference type="Gene3D" id="3.40.50.2300">
    <property type="match status" value="1"/>
</dbReference>
<dbReference type="GO" id="GO:0000160">
    <property type="term" value="P:phosphorelay signal transduction system"/>
    <property type="evidence" value="ECO:0007669"/>
    <property type="project" value="InterPro"/>
</dbReference>
<dbReference type="PATRIC" id="fig|1227499.3.peg.1662"/>